<dbReference type="EMBL" id="AVOT02011112">
    <property type="protein sequence ID" value="MBW0491500.1"/>
    <property type="molecule type" value="Genomic_DNA"/>
</dbReference>
<gene>
    <name evidence="2" type="ORF">O181_031215</name>
</gene>
<keyword evidence="3" id="KW-1185">Reference proteome</keyword>
<dbReference type="Proteomes" id="UP000765509">
    <property type="component" value="Unassembled WGS sequence"/>
</dbReference>
<sequence length="174" mass="19335">MITTFQFQKISVEQEGWAFWKRVPMTKSRKRDVARWINVGEPLCIGNRPIQSSSGVSISSINNKGVVKRIRRIFDSPTNPDSEGNDELDDVEVEVLKQSIDHLSSALPTQPSSKRFYSQVITSTPRNFQLLLSTNTSSIPPPSPNTTTSRPSLASKMCPSPIPQPRPSPVLTSQ</sequence>
<accession>A0A9Q3H6Z1</accession>
<evidence type="ECO:0000313" key="3">
    <source>
        <dbReference type="Proteomes" id="UP000765509"/>
    </source>
</evidence>
<feature type="region of interest" description="Disordered" evidence="1">
    <location>
        <begin position="133"/>
        <end position="174"/>
    </location>
</feature>
<proteinExistence type="predicted"/>
<protein>
    <submittedName>
        <fullName evidence="2">Uncharacterized protein</fullName>
    </submittedName>
</protein>
<comment type="caution">
    <text evidence="2">The sequence shown here is derived from an EMBL/GenBank/DDBJ whole genome shotgun (WGS) entry which is preliminary data.</text>
</comment>
<name>A0A9Q3H6Z1_9BASI</name>
<evidence type="ECO:0000313" key="2">
    <source>
        <dbReference type="EMBL" id="MBW0491500.1"/>
    </source>
</evidence>
<dbReference type="AlphaFoldDB" id="A0A9Q3H6Z1"/>
<evidence type="ECO:0000256" key="1">
    <source>
        <dbReference type="SAM" id="MobiDB-lite"/>
    </source>
</evidence>
<organism evidence="2 3">
    <name type="scientific">Austropuccinia psidii MF-1</name>
    <dbReference type="NCBI Taxonomy" id="1389203"/>
    <lineage>
        <taxon>Eukaryota</taxon>
        <taxon>Fungi</taxon>
        <taxon>Dikarya</taxon>
        <taxon>Basidiomycota</taxon>
        <taxon>Pucciniomycotina</taxon>
        <taxon>Pucciniomycetes</taxon>
        <taxon>Pucciniales</taxon>
        <taxon>Sphaerophragmiaceae</taxon>
        <taxon>Austropuccinia</taxon>
    </lineage>
</organism>
<reference evidence="2" key="1">
    <citation type="submission" date="2021-03" db="EMBL/GenBank/DDBJ databases">
        <title>Draft genome sequence of rust myrtle Austropuccinia psidii MF-1, a brazilian biotype.</title>
        <authorList>
            <person name="Quecine M.C."/>
            <person name="Pachon D.M.R."/>
            <person name="Bonatelli M.L."/>
            <person name="Correr F.H."/>
            <person name="Franceschini L.M."/>
            <person name="Leite T.F."/>
            <person name="Margarido G.R.A."/>
            <person name="Almeida C.A."/>
            <person name="Ferrarezi J.A."/>
            <person name="Labate C.A."/>
        </authorList>
    </citation>
    <scope>NUCLEOTIDE SEQUENCE</scope>
    <source>
        <strain evidence="2">MF-1</strain>
    </source>
</reference>